<protein>
    <recommendedName>
        <fullName evidence="3">Heat shock protein 70</fullName>
    </recommendedName>
</protein>
<accession>A0AAN7HE37</accession>
<dbReference type="Gene3D" id="3.90.640.10">
    <property type="entry name" value="Actin, Chain A, domain 4"/>
    <property type="match status" value="1"/>
</dbReference>
<proteinExistence type="predicted"/>
<organism evidence="1 2">
    <name type="scientific">Achaetomium macrosporum</name>
    <dbReference type="NCBI Taxonomy" id="79813"/>
    <lineage>
        <taxon>Eukaryota</taxon>
        <taxon>Fungi</taxon>
        <taxon>Dikarya</taxon>
        <taxon>Ascomycota</taxon>
        <taxon>Pezizomycotina</taxon>
        <taxon>Sordariomycetes</taxon>
        <taxon>Sordariomycetidae</taxon>
        <taxon>Sordariales</taxon>
        <taxon>Chaetomiaceae</taxon>
        <taxon>Achaetomium</taxon>
    </lineage>
</organism>
<name>A0AAN7HE37_9PEZI</name>
<evidence type="ECO:0008006" key="3">
    <source>
        <dbReference type="Google" id="ProtNLM"/>
    </source>
</evidence>
<dbReference type="PANTHER" id="PTHR14187:SF5">
    <property type="entry name" value="HEAT SHOCK 70 KDA PROTEIN 12A"/>
    <property type="match status" value="1"/>
</dbReference>
<sequence length="273" mass="30489">DEGKLMRLKLGLLHEEDLANAHADHQDRVQIVQDILRKMRSFSPPGAVEATARFLDHLWDAVRPRIEQWWAGSSLRPEDVEIRFVFAVPVVWDFATVARMKKAVVKSKIGRFGQRPLDIQYVAEPEAAALATFPSIAQDHSLEIGQTVVICDCGGGTVDVISYEITNLSLVVVKESVAGEGRLLGDIFMRTGLQALVQRKIDAVTSSGTIDEDALDQEVERVWVMLQSATRQALHQPGRSLTLHVDYLNDGRRCRRHQVELHGYAPILPNTDP</sequence>
<dbReference type="AlphaFoldDB" id="A0AAN7HE37"/>
<feature type="non-terminal residue" evidence="1">
    <location>
        <position position="1"/>
    </location>
</feature>
<evidence type="ECO:0000313" key="1">
    <source>
        <dbReference type="EMBL" id="KAK4238325.1"/>
    </source>
</evidence>
<dbReference type="EMBL" id="MU860100">
    <property type="protein sequence ID" value="KAK4238325.1"/>
    <property type="molecule type" value="Genomic_DNA"/>
</dbReference>
<dbReference type="CDD" id="cd10170">
    <property type="entry name" value="ASKHA_NBD_HSP70"/>
    <property type="match status" value="1"/>
</dbReference>
<keyword evidence="2" id="KW-1185">Reference proteome</keyword>
<gene>
    <name evidence="1" type="ORF">C8A03DRAFT_15197</name>
</gene>
<comment type="caution">
    <text evidence="1">The sequence shown here is derived from an EMBL/GenBank/DDBJ whole genome shotgun (WGS) entry which is preliminary data.</text>
</comment>
<reference evidence="1" key="2">
    <citation type="submission" date="2023-05" db="EMBL/GenBank/DDBJ databases">
        <authorList>
            <consortium name="Lawrence Berkeley National Laboratory"/>
            <person name="Steindorff A."/>
            <person name="Hensen N."/>
            <person name="Bonometti L."/>
            <person name="Westerberg I."/>
            <person name="Brannstrom I.O."/>
            <person name="Guillou S."/>
            <person name="Cros-Aarteil S."/>
            <person name="Calhoun S."/>
            <person name="Haridas S."/>
            <person name="Kuo A."/>
            <person name="Mondo S."/>
            <person name="Pangilinan J."/>
            <person name="Riley R."/>
            <person name="Labutti K."/>
            <person name="Andreopoulos B."/>
            <person name="Lipzen A."/>
            <person name="Chen C."/>
            <person name="Yanf M."/>
            <person name="Daum C."/>
            <person name="Ng V."/>
            <person name="Clum A."/>
            <person name="Ohm R."/>
            <person name="Martin F."/>
            <person name="Silar P."/>
            <person name="Natvig D."/>
            <person name="Lalanne C."/>
            <person name="Gautier V."/>
            <person name="Ament-Velasquez S.L."/>
            <person name="Kruys A."/>
            <person name="Hutchinson M.I."/>
            <person name="Powell A.J."/>
            <person name="Barry K."/>
            <person name="Miller A.N."/>
            <person name="Grigoriev I.V."/>
            <person name="Debuchy R."/>
            <person name="Gladieux P."/>
            <person name="Thoren M.H."/>
            <person name="Johannesson H."/>
        </authorList>
    </citation>
    <scope>NUCLEOTIDE SEQUENCE</scope>
    <source>
        <strain evidence="1">CBS 532.94</strain>
    </source>
</reference>
<dbReference type="Gene3D" id="3.30.420.40">
    <property type="match status" value="2"/>
</dbReference>
<reference evidence="1" key="1">
    <citation type="journal article" date="2023" name="Mol. Phylogenet. Evol.">
        <title>Genome-scale phylogeny and comparative genomics of the fungal order Sordariales.</title>
        <authorList>
            <person name="Hensen N."/>
            <person name="Bonometti L."/>
            <person name="Westerberg I."/>
            <person name="Brannstrom I.O."/>
            <person name="Guillou S."/>
            <person name="Cros-Aarteil S."/>
            <person name="Calhoun S."/>
            <person name="Haridas S."/>
            <person name="Kuo A."/>
            <person name="Mondo S."/>
            <person name="Pangilinan J."/>
            <person name="Riley R."/>
            <person name="LaButti K."/>
            <person name="Andreopoulos B."/>
            <person name="Lipzen A."/>
            <person name="Chen C."/>
            <person name="Yan M."/>
            <person name="Daum C."/>
            <person name="Ng V."/>
            <person name="Clum A."/>
            <person name="Steindorff A."/>
            <person name="Ohm R.A."/>
            <person name="Martin F."/>
            <person name="Silar P."/>
            <person name="Natvig D.O."/>
            <person name="Lalanne C."/>
            <person name="Gautier V."/>
            <person name="Ament-Velasquez S.L."/>
            <person name="Kruys A."/>
            <person name="Hutchinson M.I."/>
            <person name="Powell A.J."/>
            <person name="Barry K."/>
            <person name="Miller A.N."/>
            <person name="Grigoriev I.V."/>
            <person name="Debuchy R."/>
            <person name="Gladieux P."/>
            <person name="Hiltunen Thoren M."/>
            <person name="Johannesson H."/>
        </authorList>
    </citation>
    <scope>NUCLEOTIDE SEQUENCE</scope>
    <source>
        <strain evidence="1">CBS 532.94</strain>
    </source>
</reference>
<evidence type="ECO:0000313" key="2">
    <source>
        <dbReference type="Proteomes" id="UP001303760"/>
    </source>
</evidence>
<dbReference type="Proteomes" id="UP001303760">
    <property type="component" value="Unassembled WGS sequence"/>
</dbReference>
<dbReference type="PANTHER" id="PTHR14187">
    <property type="entry name" value="ALPHA KINASE/ELONGATION FACTOR 2 KINASE"/>
    <property type="match status" value="1"/>
</dbReference>